<dbReference type="Proteomes" id="UP001596473">
    <property type="component" value="Unassembled WGS sequence"/>
</dbReference>
<accession>A0ABW2R0F9</accession>
<protein>
    <submittedName>
        <fullName evidence="3">Uncharacterized protein</fullName>
    </submittedName>
</protein>
<dbReference type="EMBL" id="JBHTBQ010000035">
    <property type="protein sequence ID" value="MFC7421413.1"/>
    <property type="molecule type" value="Genomic_DNA"/>
</dbReference>
<feature type="compositionally biased region" description="Polar residues" evidence="1">
    <location>
        <begin position="42"/>
        <end position="72"/>
    </location>
</feature>
<organism evidence="3 4">
    <name type="scientific">Iodobacter arcticus</name>
    <dbReference type="NCBI Taxonomy" id="590593"/>
    <lineage>
        <taxon>Bacteria</taxon>
        <taxon>Pseudomonadati</taxon>
        <taxon>Pseudomonadota</taxon>
        <taxon>Betaproteobacteria</taxon>
        <taxon>Neisseriales</taxon>
        <taxon>Chitinibacteraceae</taxon>
        <taxon>Iodobacter</taxon>
    </lineage>
</organism>
<keyword evidence="2" id="KW-0732">Signal</keyword>
<keyword evidence="4" id="KW-1185">Reference proteome</keyword>
<proteinExistence type="predicted"/>
<sequence length="114" mass="12109">MNKSSILAFTITFTLALSAFASAAGTVPFTEPSRPAMDNDHSANAVSPDQTASAQAKSHSKTTGITPFSQRSRPPMEAQARSEPHSPAKSTEIAPANVTPADMHPGRLKRTQYQ</sequence>
<evidence type="ECO:0000313" key="4">
    <source>
        <dbReference type="Proteomes" id="UP001596473"/>
    </source>
</evidence>
<evidence type="ECO:0000256" key="1">
    <source>
        <dbReference type="SAM" id="MobiDB-lite"/>
    </source>
</evidence>
<name>A0ABW2R0F9_9NEIS</name>
<comment type="caution">
    <text evidence="3">The sequence shown here is derived from an EMBL/GenBank/DDBJ whole genome shotgun (WGS) entry which is preliminary data.</text>
</comment>
<evidence type="ECO:0000313" key="3">
    <source>
        <dbReference type="EMBL" id="MFC7421413.1"/>
    </source>
</evidence>
<feature type="region of interest" description="Disordered" evidence="1">
    <location>
        <begin position="27"/>
        <end position="114"/>
    </location>
</feature>
<reference evidence="4" key="1">
    <citation type="journal article" date="2019" name="Int. J. Syst. Evol. Microbiol.">
        <title>The Global Catalogue of Microorganisms (GCM) 10K type strain sequencing project: providing services to taxonomists for standard genome sequencing and annotation.</title>
        <authorList>
            <consortium name="The Broad Institute Genomics Platform"/>
            <consortium name="The Broad Institute Genome Sequencing Center for Infectious Disease"/>
            <person name="Wu L."/>
            <person name="Ma J."/>
        </authorList>
    </citation>
    <scope>NUCLEOTIDE SEQUENCE [LARGE SCALE GENOMIC DNA]</scope>
    <source>
        <strain evidence="4">CCUG 62945</strain>
    </source>
</reference>
<gene>
    <name evidence="3" type="ORF">ACFQNF_16225</name>
</gene>
<dbReference type="RefSeq" id="WP_380188976.1">
    <property type="nucleotide sequence ID" value="NZ_JBHTBQ010000035.1"/>
</dbReference>
<feature type="signal peptide" evidence="2">
    <location>
        <begin position="1"/>
        <end position="23"/>
    </location>
</feature>
<evidence type="ECO:0000256" key="2">
    <source>
        <dbReference type="SAM" id="SignalP"/>
    </source>
</evidence>
<feature type="chain" id="PRO_5046911694" evidence="2">
    <location>
        <begin position="24"/>
        <end position="114"/>
    </location>
</feature>